<dbReference type="InterPro" id="IPR010255">
    <property type="entry name" value="Haem_peroxidase_sf"/>
</dbReference>
<dbReference type="OrthoDB" id="9765610at2"/>
<keyword evidence="5" id="KW-0575">Peroxidase</keyword>
<dbReference type="EMBL" id="NAPY01000001">
    <property type="protein sequence ID" value="MUL35012.1"/>
    <property type="molecule type" value="Genomic_DNA"/>
</dbReference>
<organism evidence="5 6">
    <name type="scientific">Gloeocapsopsis dulcis AAB1 = 1H9</name>
    <dbReference type="NCBI Taxonomy" id="1433147"/>
    <lineage>
        <taxon>Bacteria</taxon>
        <taxon>Bacillati</taxon>
        <taxon>Cyanobacteriota</taxon>
        <taxon>Cyanophyceae</taxon>
        <taxon>Oscillatoriophycideae</taxon>
        <taxon>Chroococcales</taxon>
        <taxon>Chroococcaceae</taxon>
        <taxon>Gloeocapsopsis</taxon>
        <taxon>Gloeocapsopsis dulcis</taxon>
    </lineage>
</organism>
<dbReference type="Proteomes" id="UP000441797">
    <property type="component" value="Unassembled WGS sequence"/>
</dbReference>
<evidence type="ECO:0000313" key="5">
    <source>
        <dbReference type="EMBL" id="MUL35012.1"/>
    </source>
</evidence>
<comment type="subcellular location">
    <subcellularLocation>
        <location evidence="1">Secreted</location>
    </subcellularLocation>
</comment>
<reference evidence="5 6" key="1">
    <citation type="journal article" date="2019" name="Front. Microbiol.">
        <title>Genomic Features for Desiccation Tolerance and Sugar Biosynthesis in the Extremophile Gloeocapsopsis sp. UTEX B3054.</title>
        <authorList>
            <person name="Urrejola C."/>
            <person name="Alcorta J."/>
            <person name="Salas L."/>
            <person name="Vasquez M."/>
            <person name="Polz M.F."/>
            <person name="Vicuna R."/>
            <person name="Diez B."/>
        </authorList>
    </citation>
    <scope>NUCLEOTIDE SEQUENCE [LARGE SCALE GENOMIC DNA]</scope>
    <source>
        <strain evidence="5 6">1H9</strain>
    </source>
</reference>
<feature type="region of interest" description="Disordered" evidence="4">
    <location>
        <begin position="1"/>
        <end position="44"/>
    </location>
</feature>
<dbReference type="InterPro" id="IPR019791">
    <property type="entry name" value="Haem_peroxidase_animal"/>
</dbReference>
<dbReference type="RefSeq" id="WP_105218436.1">
    <property type="nucleotide sequence ID" value="NZ_CAWNSU010000115.1"/>
</dbReference>
<evidence type="ECO:0000256" key="2">
    <source>
        <dbReference type="ARBA" id="ARBA00022525"/>
    </source>
</evidence>
<evidence type="ECO:0000256" key="4">
    <source>
        <dbReference type="SAM" id="MobiDB-lite"/>
    </source>
</evidence>
<dbReference type="PANTHER" id="PTHR11475:SF4">
    <property type="entry name" value="CHORION PEROXIDASE"/>
    <property type="match status" value="1"/>
</dbReference>
<sequence length="531" mass="59609">MNIQQKNQSKIQGFTPRRPAGERVGRMHGFGPRKEDNQPIGQFVPTGKFGRIFPELRPLAPANKSLEEFKKSLEALGNAMSDPKFPGDPSENDPAGDNKTVAAGYTYLGQFIDHDITFDITSLQETLNDPLALRNFRTPMLDLDSLYGAGPEVQPYLYELESPEFFLIGQTTESPTGRQDEQLGILPNDIPRASSMLGLLGDPRNDENLIVSQLHLAFLKFHNKVVQGIKDRTIQQESPIRKSAFEEARDLVIWHYQWIVLHDFLKRILDNEQLNLVFNQGPSFYKPQGDAFIPLEFSVAAYRLGHSMVRAAYDYNRVFTFLDTDSKFDSATLRLLFEFTAKSGRRDTPLGLNPTLPSNWIIDWRRFFEIDPNVPVGLSRKLDPLLVDPLKDLPNVPEPRSLAVRNLLRGLKVGLPPGQSVARLMGFEPLSPADIATGEDGKVAKEHGFDIESPLWYYILKEAEIQGNGEHLGKVGSRIVAEVFVGLLQKDSSSFLARNPDWKPTLPAQNPGTFTMADLLRFVDDINPIGD</sequence>
<dbReference type="PROSITE" id="PS50292">
    <property type="entry name" value="PEROXIDASE_3"/>
    <property type="match status" value="1"/>
</dbReference>
<dbReference type="GO" id="GO:0006979">
    <property type="term" value="P:response to oxidative stress"/>
    <property type="evidence" value="ECO:0007669"/>
    <property type="project" value="InterPro"/>
</dbReference>
<dbReference type="CDD" id="cd09819">
    <property type="entry name" value="An_peroxidase_bacterial_1"/>
    <property type="match status" value="1"/>
</dbReference>
<protein>
    <submittedName>
        <fullName evidence="5">Peroxidase</fullName>
    </submittedName>
</protein>
<comment type="caution">
    <text evidence="5">The sequence shown here is derived from an EMBL/GenBank/DDBJ whole genome shotgun (WGS) entry which is preliminary data.</text>
</comment>
<dbReference type="SUPFAM" id="SSF48113">
    <property type="entry name" value="Heme-dependent peroxidases"/>
    <property type="match status" value="1"/>
</dbReference>
<keyword evidence="6" id="KW-1185">Reference proteome</keyword>
<feature type="region of interest" description="Disordered" evidence="4">
    <location>
        <begin position="78"/>
        <end position="98"/>
    </location>
</feature>
<keyword evidence="5" id="KW-0560">Oxidoreductase</keyword>
<keyword evidence="3" id="KW-0325">Glycoprotein</keyword>
<gene>
    <name evidence="5" type="ORF">BWI75_01185</name>
</gene>
<name>A0A6N8FQW4_9CHRO</name>
<evidence type="ECO:0000256" key="1">
    <source>
        <dbReference type="ARBA" id="ARBA00004613"/>
    </source>
</evidence>
<dbReference type="InterPro" id="IPR037120">
    <property type="entry name" value="Haem_peroxidase_sf_animal"/>
</dbReference>
<dbReference type="GO" id="GO:0004601">
    <property type="term" value="F:peroxidase activity"/>
    <property type="evidence" value="ECO:0007669"/>
    <property type="project" value="UniProtKB-KW"/>
</dbReference>
<dbReference type="GO" id="GO:0020037">
    <property type="term" value="F:heme binding"/>
    <property type="evidence" value="ECO:0007669"/>
    <property type="project" value="InterPro"/>
</dbReference>
<dbReference type="PANTHER" id="PTHR11475">
    <property type="entry name" value="OXIDASE/PEROXIDASE"/>
    <property type="match status" value="1"/>
</dbReference>
<accession>A0A6N8FQW4</accession>
<keyword evidence="2" id="KW-0964">Secreted</keyword>
<dbReference type="AlphaFoldDB" id="A0A6N8FQW4"/>
<evidence type="ECO:0000256" key="3">
    <source>
        <dbReference type="ARBA" id="ARBA00023180"/>
    </source>
</evidence>
<evidence type="ECO:0000313" key="6">
    <source>
        <dbReference type="Proteomes" id="UP000441797"/>
    </source>
</evidence>
<dbReference type="GO" id="GO:0005576">
    <property type="term" value="C:extracellular region"/>
    <property type="evidence" value="ECO:0007669"/>
    <property type="project" value="UniProtKB-SubCell"/>
</dbReference>
<dbReference type="Pfam" id="PF03098">
    <property type="entry name" value="An_peroxidase"/>
    <property type="match status" value="1"/>
</dbReference>
<dbReference type="Gene3D" id="1.10.640.10">
    <property type="entry name" value="Haem peroxidase domain superfamily, animal type"/>
    <property type="match status" value="1"/>
</dbReference>
<feature type="compositionally biased region" description="Polar residues" evidence="4">
    <location>
        <begin position="1"/>
        <end position="12"/>
    </location>
</feature>
<proteinExistence type="predicted"/>